<keyword evidence="1" id="KW-0472">Membrane</keyword>
<accession>A0A084VUY1</accession>
<evidence type="ECO:0000313" key="2">
    <source>
        <dbReference type="EMBL" id="KFB41775.1"/>
    </source>
</evidence>
<dbReference type="Proteomes" id="UP000030765">
    <property type="component" value="Unassembled WGS sequence"/>
</dbReference>
<keyword evidence="1" id="KW-0812">Transmembrane</keyword>
<dbReference type="EMBL" id="KE525150">
    <property type="protein sequence ID" value="KFB41775.1"/>
    <property type="molecule type" value="Genomic_DNA"/>
</dbReference>
<evidence type="ECO:0000313" key="4">
    <source>
        <dbReference type="Proteomes" id="UP000030765"/>
    </source>
</evidence>
<gene>
    <name evidence="2" type="ORF">ZHAS_00009420</name>
</gene>
<keyword evidence="1" id="KW-1133">Transmembrane helix</keyword>
<evidence type="ECO:0000313" key="3">
    <source>
        <dbReference type="EnsemblMetazoa" id="ASIC009420-PA"/>
    </source>
</evidence>
<protein>
    <submittedName>
        <fullName evidence="2 3">Uncharacterized protein</fullName>
    </submittedName>
</protein>
<dbReference type="VEuPathDB" id="VectorBase:ASIC009420"/>
<dbReference type="STRING" id="74873.A0A084VUY1"/>
<dbReference type="AlphaFoldDB" id="A0A084VUY1"/>
<reference evidence="2 4" key="1">
    <citation type="journal article" date="2014" name="BMC Genomics">
        <title>Genome sequence of Anopheles sinensis provides insight into genetics basis of mosquito competence for malaria parasites.</title>
        <authorList>
            <person name="Zhou D."/>
            <person name="Zhang D."/>
            <person name="Ding G."/>
            <person name="Shi L."/>
            <person name="Hou Q."/>
            <person name="Ye Y."/>
            <person name="Xu Y."/>
            <person name="Zhou H."/>
            <person name="Xiong C."/>
            <person name="Li S."/>
            <person name="Yu J."/>
            <person name="Hong S."/>
            <person name="Yu X."/>
            <person name="Zou P."/>
            <person name="Chen C."/>
            <person name="Chang X."/>
            <person name="Wang W."/>
            <person name="Lv Y."/>
            <person name="Sun Y."/>
            <person name="Ma L."/>
            <person name="Shen B."/>
            <person name="Zhu C."/>
        </authorList>
    </citation>
    <scope>NUCLEOTIDE SEQUENCE [LARGE SCALE GENOMIC DNA]</scope>
</reference>
<sequence length="63" mass="6841">MAEVQIVWPEVSHGRRHATPTVAVSIGTGVLTVLLTLCGTLLPPAVRWLRPHQPWPAVPRAVT</sequence>
<evidence type="ECO:0000256" key="1">
    <source>
        <dbReference type="SAM" id="Phobius"/>
    </source>
</evidence>
<reference evidence="3" key="2">
    <citation type="submission" date="2020-05" db="UniProtKB">
        <authorList>
            <consortium name="EnsemblMetazoa"/>
        </authorList>
    </citation>
    <scope>IDENTIFICATION</scope>
</reference>
<dbReference type="EnsemblMetazoa" id="ASIC009420-RA">
    <property type="protein sequence ID" value="ASIC009420-PA"/>
    <property type="gene ID" value="ASIC009420"/>
</dbReference>
<dbReference type="EMBL" id="ATLV01017085">
    <property type="status" value="NOT_ANNOTATED_CDS"/>
    <property type="molecule type" value="Genomic_DNA"/>
</dbReference>
<keyword evidence="4" id="KW-1185">Reference proteome</keyword>
<feature type="transmembrane region" description="Helical" evidence="1">
    <location>
        <begin position="22"/>
        <end position="42"/>
    </location>
</feature>
<dbReference type="VEuPathDB" id="VectorBase:ASIS023137"/>
<proteinExistence type="predicted"/>
<name>A0A084VUY1_ANOSI</name>
<organism evidence="3 4">
    <name type="scientific">Anopheles sinensis</name>
    <name type="common">Mosquito</name>
    <dbReference type="NCBI Taxonomy" id="74873"/>
    <lineage>
        <taxon>Eukaryota</taxon>
        <taxon>Metazoa</taxon>
        <taxon>Ecdysozoa</taxon>
        <taxon>Arthropoda</taxon>
        <taxon>Hexapoda</taxon>
        <taxon>Insecta</taxon>
        <taxon>Pterygota</taxon>
        <taxon>Neoptera</taxon>
        <taxon>Endopterygota</taxon>
        <taxon>Diptera</taxon>
        <taxon>Nematocera</taxon>
        <taxon>Culicoidea</taxon>
        <taxon>Culicidae</taxon>
        <taxon>Anophelinae</taxon>
        <taxon>Anopheles</taxon>
    </lineage>
</organism>